<protein>
    <recommendedName>
        <fullName evidence="1">AbiEi antitoxin C-terminal domain-containing protein</fullName>
    </recommendedName>
</protein>
<dbReference type="OrthoDB" id="5055735at2"/>
<dbReference type="InterPro" id="IPR018547">
    <property type="entry name" value="AbiEi_C"/>
</dbReference>
<dbReference type="Pfam" id="PF09407">
    <property type="entry name" value="AbiEi_1"/>
    <property type="match status" value="1"/>
</dbReference>
<evidence type="ECO:0000259" key="1">
    <source>
        <dbReference type="Pfam" id="PF09407"/>
    </source>
</evidence>
<sequence length="211" mass="23100">MRDTELVQHIARMPLRTTRWQDVDDVEANAARKLKRLEELGAVTRIANGVYTVPPNGADGRRWKAPLEAAALALATVRFGERQAVLMGPSAARHWGAIPRALGEAQIAISGATTRPMRLVDGTAVTFVVRDLTRLDTVAERTALGDALITTPAQTFYDLLARGRHNDDAEATREGITNLAHRVTQDEIAAIADRHLRVAPTIREFIRTGAL</sequence>
<reference evidence="2 3" key="1">
    <citation type="submission" date="2018-07" db="EMBL/GenBank/DDBJ databases">
        <title>Microbacterium endoborsara sp. nov., a novel actinobacterium isolated from Borszczowia aralocaspica.</title>
        <authorList>
            <person name="An D."/>
        </authorList>
    </citation>
    <scope>NUCLEOTIDE SEQUENCE [LARGE SCALE GENOMIC DNA]</scope>
    <source>
        <strain evidence="2 3">C1.15228</strain>
    </source>
</reference>
<gene>
    <name evidence="2" type="ORF">DTO57_11480</name>
</gene>
<feature type="domain" description="AbiEi antitoxin C-terminal" evidence="1">
    <location>
        <begin position="88"/>
        <end position="194"/>
    </location>
</feature>
<dbReference type="Proteomes" id="UP000253508">
    <property type="component" value="Unassembled WGS sequence"/>
</dbReference>
<accession>A0A367XUR5</accession>
<organism evidence="2 3">
    <name type="scientific">Microbacterium sorbitolivorans</name>
    <dbReference type="NCBI Taxonomy" id="1867410"/>
    <lineage>
        <taxon>Bacteria</taxon>
        <taxon>Bacillati</taxon>
        <taxon>Actinomycetota</taxon>
        <taxon>Actinomycetes</taxon>
        <taxon>Micrococcales</taxon>
        <taxon>Microbacteriaceae</taxon>
        <taxon>Microbacterium</taxon>
    </lineage>
</organism>
<dbReference type="RefSeq" id="WP_114118392.1">
    <property type="nucleotide sequence ID" value="NZ_BMHU01000005.1"/>
</dbReference>
<proteinExistence type="predicted"/>
<name>A0A367XUR5_9MICO</name>
<dbReference type="EMBL" id="QORO01000005">
    <property type="protein sequence ID" value="RCK56950.1"/>
    <property type="molecule type" value="Genomic_DNA"/>
</dbReference>
<dbReference type="AlphaFoldDB" id="A0A367XUR5"/>
<keyword evidence="3" id="KW-1185">Reference proteome</keyword>
<evidence type="ECO:0000313" key="3">
    <source>
        <dbReference type="Proteomes" id="UP000253508"/>
    </source>
</evidence>
<comment type="caution">
    <text evidence="2">The sequence shown here is derived from an EMBL/GenBank/DDBJ whole genome shotgun (WGS) entry which is preliminary data.</text>
</comment>
<evidence type="ECO:0000313" key="2">
    <source>
        <dbReference type="EMBL" id="RCK56950.1"/>
    </source>
</evidence>